<dbReference type="Pfam" id="PF13561">
    <property type="entry name" value="adh_short_C2"/>
    <property type="match status" value="1"/>
</dbReference>
<dbReference type="AlphaFoldDB" id="A0A383AF28"/>
<dbReference type="InterPro" id="IPR036291">
    <property type="entry name" value="NAD(P)-bd_dom_sf"/>
</dbReference>
<dbReference type="SUPFAM" id="SSF51735">
    <property type="entry name" value="NAD(P)-binding Rossmann-fold domains"/>
    <property type="match status" value="1"/>
</dbReference>
<name>A0A383AF28_9ZZZZ</name>
<organism evidence="1">
    <name type="scientific">marine metagenome</name>
    <dbReference type="NCBI Taxonomy" id="408172"/>
    <lineage>
        <taxon>unclassified sequences</taxon>
        <taxon>metagenomes</taxon>
        <taxon>ecological metagenomes</taxon>
    </lineage>
</organism>
<evidence type="ECO:0000313" key="1">
    <source>
        <dbReference type="EMBL" id="SVE05795.1"/>
    </source>
</evidence>
<dbReference type="Gene3D" id="3.40.50.720">
    <property type="entry name" value="NAD(P)-binding Rossmann-like Domain"/>
    <property type="match status" value="1"/>
</dbReference>
<evidence type="ECO:0008006" key="2">
    <source>
        <dbReference type="Google" id="ProtNLM"/>
    </source>
</evidence>
<proteinExistence type="predicted"/>
<accession>A0A383AF28</accession>
<sequence>PAITETDLMEEMTEEYIRDKKSRIPMGRFCTTAEIADMAAWVASPQYSFTTGQVFDLTGGRATY</sequence>
<dbReference type="InterPro" id="IPR002347">
    <property type="entry name" value="SDR_fam"/>
</dbReference>
<dbReference type="EMBL" id="UINC01191250">
    <property type="protein sequence ID" value="SVE05795.1"/>
    <property type="molecule type" value="Genomic_DNA"/>
</dbReference>
<protein>
    <recommendedName>
        <fullName evidence="2">3-oxoacyl-ACP reductase</fullName>
    </recommendedName>
</protein>
<gene>
    <name evidence="1" type="ORF">METZ01_LOCUS458649</name>
</gene>
<reference evidence="1" key="1">
    <citation type="submission" date="2018-05" db="EMBL/GenBank/DDBJ databases">
        <authorList>
            <person name="Lanie J.A."/>
            <person name="Ng W.-L."/>
            <person name="Kazmierczak K.M."/>
            <person name="Andrzejewski T.M."/>
            <person name="Davidsen T.M."/>
            <person name="Wayne K.J."/>
            <person name="Tettelin H."/>
            <person name="Glass J.I."/>
            <person name="Rusch D."/>
            <person name="Podicherti R."/>
            <person name="Tsui H.-C.T."/>
            <person name="Winkler M.E."/>
        </authorList>
    </citation>
    <scope>NUCLEOTIDE SEQUENCE</scope>
</reference>
<feature type="non-terminal residue" evidence="1">
    <location>
        <position position="1"/>
    </location>
</feature>